<evidence type="ECO:0000313" key="2">
    <source>
        <dbReference type="EMBL" id="UZJ23634.1"/>
    </source>
</evidence>
<protein>
    <submittedName>
        <fullName evidence="2">Cupredoxin domain-containing protein</fullName>
    </submittedName>
</protein>
<proteinExistence type="predicted"/>
<dbReference type="InterPro" id="IPR008972">
    <property type="entry name" value="Cupredoxin"/>
</dbReference>
<dbReference type="InterPro" id="IPR052721">
    <property type="entry name" value="ET_Amicyanin"/>
</dbReference>
<dbReference type="InterPro" id="IPR028096">
    <property type="entry name" value="EfeO_Cupredoxin"/>
</dbReference>
<organism evidence="2 3">
    <name type="scientific">Rhodococcus antarcticus</name>
    <dbReference type="NCBI Taxonomy" id="2987751"/>
    <lineage>
        <taxon>Bacteria</taxon>
        <taxon>Bacillati</taxon>
        <taxon>Actinomycetota</taxon>
        <taxon>Actinomycetes</taxon>
        <taxon>Mycobacteriales</taxon>
        <taxon>Nocardiaceae</taxon>
        <taxon>Rhodococcus</taxon>
    </lineage>
</organism>
<dbReference type="Gene3D" id="2.60.40.420">
    <property type="entry name" value="Cupredoxins - blue copper proteins"/>
    <property type="match status" value="1"/>
</dbReference>
<dbReference type="RefSeq" id="WP_265381741.1">
    <property type="nucleotide sequence ID" value="NZ_CP110615.1"/>
</dbReference>
<dbReference type="EMBL" id="CP110615">
    <property type="protein sequence ID" value="UZJ23634.1"/>
    <property type="molecule type" value="Genomic_DNA"/>
</dbReference>
<accession>A0ABY6NW69</accession>
<feature type="domain" description="EfeO-type cupredoxin-like" evidence="1">
    <location>
        <begin position="2"/>
        <end position="80"/>
    </location>
</feature>
<sequence length="81" mass="8479">MVITVKDFAYQVPTTVAAGATVMVTNTDRVAHTVTADTSASLFDVNIDAGGSASFTAPTQPGTYEFHCIYHGNMHGTLVVS</sequence>
<dbReference type="PANTHER" id="PTHR36507:SF1">
    <property type="entry name" value="BLL1555 PROTEIN"/>
    <property type="match status" value="1"/>
</dbReference>
<dbReference type="Pfam" id="PF13473">
    <property type="entry name" value="Cupredoxin_1"/>
    <property type="match status" value="1"/>
</dbReference>
<dbReference type="Proteomes" id="UP001164965">
    <property type="component" value="Chromosome"/>
</dbReference>
<gene>
    <name evidence="2" type="ORF">RHODO2019_10445</name>
</gene>
<keyword evidence="3" id="KW-1185">Reference proteome</keyword>
<evidence type="ECO:0000313" key="3">
    <source>
        <dbReference type="Proteomes" id="UP001164965"/>
    </source>
</evidence>
<name>A0ABY6NW69_9NOCA</name>
<reference evidence="2" key="1">
    <citation type="submission" date="2022-10" db="EMBL/GenBank/DDBJ databases">
        <title>Rhodococcus sp.75.</title>
        <authorList>
            <person name="Sun M."/>
        </authorList>
    </citation>
    <scope>NUCLEOTIDE SEQUENCE</scope>
    <source>
        <strain evidence="2">75</strain>
    </source>
</reference>
<dbReference type="PANTHER" id="PTHR36507">
    <property type="entry name" value="BLL1555 PROTEIN"/>
    <property type="match status" value="1"/>
</dbReference>
<evidence type="ECO:0000259" key="1">
    <source>
        <dbReference type="Pfam" id="PF13473"/>
    </source>
</evidence>
<dbReference type="SUPFAM" id="SSF49503">
    <property type="entry name" value="Cupredoxins"/>
    <property type="match status" value="1"/>
</dbReference>